<dbReference type="Gene3D" id="1.20.1250.20">
    <property type="entry name" value="MFS general substrate transporter like domains"/>
    <property type="match status" value="1"/>
</dbReference>
<feature type="transmembrane region" description="Helical" evidence="15">
    <location>
        <begin position="402"/>
        <end position="422"/>
    </location>
</feature>
<evidence type="ECO:0000256" key="10">
    <source>
        <dbReference type="ARBA" id="ARBA00022989"/>
    </source>
</evidence>
<dbReference type="GO" id="GO:0046323">
    <property type="term" value="P:D-glucose import"/>
    <property type="evidence" value="ECO:0007669"/>
    <property type="project" value="TreeGrafter"/>
</dbReference>
<comment type="subcellular location">
    <subcellularLocation>
        <location evidence="2">Cell membrane</location>
        <location evidence="2">Sarcolemma</location>
    </subcellularLocation>
    <subcellularLocation>
        <location evidence="3">Cell membrane</location>
        <topology evidence="3">Multi-pass membrane protein</topology>
    </subcellularLocation>
</comment>
<dbReference type="InterPro" id="IPR045263">
    <property type="entry name" value="GLUT"/>
</dbReference>
<dbReference type="InterPro" id="IPR003663">
    <property type="entry name" value="Sugar/inositol_transpt"/>
</dbReference>
<keyword evidence="6 14" id="KW-0813">Transport</keyword>
<feature type="transmembrane region" description="Helical" evidence="15">
    <location>
        <begin position="154"/>
        <end position="175"/>
    </location>
</feature>
<proteinExistence type="inferred from homology"/>
<dbReference type="EMBL" id="JAGXEW010000018">
    <property type="protein sequence ID" value="KAK1161418.1"/>
    <property type="molecule type" value="Genomic_DNA"/>
</dbReference>
<evidence type="ECO:0000256" key="3">
    <source>
        <dbReference type="ARBA" id="ARBA00004651"/>
    </source>
</evidence>
<evidence type="ECO:0000256" key="6">
    <source>
        <dbReference type="ARBA" id="ARBA00022448"/>
    </source>
</evidence>
<feature type="non-terminal residue" evidence="17">
    <location>
        <position position="463"/>
    </location>
</feature>
<reference evidence="17" key="1">
    <citation type="submission" date="2022-02" db="EMBL/GenBank/DDBJ databases">
        <title>Atlantic sturgeon de novo genome assembly.</title>
        <authorList>
            <person name="Stock M."/>
            <person name="Klopp C."/>
            <person name="Guiguen Y."/>
            <person name="Cabau C."/>
            <person name="Parinello H."/>
            <person name="Santidrian Yebra-Pimentel E."/>
            <person name="Kuhl H."/>
            <person name="Dirks R.P."/>
            <person name="Guessner J."/>
            <person name="Wuertz S."/>
            <person name="Du K."/>
            <person name="Schartl M."/>
        </authorList>
    </citation>
    <scope>NUCLEOTIDE SEQUENCE</scope>
    <source>
        <strain evidence="17">STURGEONOMICS-FGT-2020</strain>
        <tissue evidence="17">Whole blood</tissue>
    </source>
</reference>
<evidence type="ECO:0000256" key="4">
    <source>
        <dbReference type="ARBA" id="ARBA00007004"/>
    </source>
</evidence>
<comment type="caution">
    <text evidence="17">The sequence shown here is derived from an EMBL/GenBank/DDBJ whole genome shotgun (WGS) entry which is preliminary data.</text>
</comment>
<evidence type="ECO:0000256" key="8">
    <source>
        <dbReference type="ARBA" id="ARBA00022597"/>
    </source>
</evidence>
<dbReference type="InterPro" id="IPR005828">
    <property type="entry name" value="MFS_sugar_transport-like"/>
</dbReference>
<dbReference type="GO" id="GO:0070837">
    <property type="term" value="P:dehydroascorbic acid transport"/>
    <property type="evidence" value="ECO:0007669"/>
    <property type="project" value="TreeGrafter"/>
</dbReference>
<comment type="similarity">
    <text evidence="4">Belongs to the major facilitator superfamily. Sugar transporter (TC 2.A.1.1) family. Glucose transporter subfamily.</text>
</comment>
<dbReference type="FunFam" id="1.20.1250.20:FF:001511">
    <property type="entry name" value="Solute carrier family 2, facilitated glucose transporter member 5"/>
    <property type="match status" value="1"/>
</dbReference>
<feature type="transmembrane region" description="Helical" evidence="15">
    <location>
        <begin position="374"/>
        <end position="396"/>
    </location>
</feature>
<dbReference type="SUPFAM" id="SSF103473">
    <property type="entry name" value="MFS general substrate transporter"/>
    <property type="match status" value="1"/>
</dbReference>
<feature type="transmembrane region" description="Helical" evidence="15">
    <location>
        <begin position="240"/>
        <end position="263"/>
    </location>
</feature>
<dbReference type="PANTHER" id="PTHR23503">
    <property type="entry name" value="SOLUTE CARRIER FAMILY 2"/>
    <property type="match status" value="1"/>
</dbReference>
<evidence type="ECO:0000256" key="9">
    <source>
        <dbReference type="ARBA" id="ARBA00022692"/>
    </source>
</evidence>
<dbReference type="PROSITE" id="PS50850">
    <property type="entry name" value="MFS"/>
    <property type="match status" value="1"/>
</dbReference>
<keyword evidence="11 15" id="KW-0472">Membrane</keyword>
<evidence type="ECO:0000256" key="12">
    <source>
        <dbReference type="ARBA" id="ARBA00029961"/>
    </source>
</evidence>
<name>A0AAD8FZ16_ACIOX</name>
<dbReference type="GO" id="GO:0042383">
    <property type="term" value="C:sarcolemma"/>
    <property type="evidence" value="ECO:0007669"/>
    <property type="project" value="UniProtKB-SubCell"/>
</dbReference>
<dbReference type="NCBIfam" id="TIGR00879">
    <property type="entry name" value="SP"/>
    <property type="match status" value="1"/>
</dbReference>
<keyword evidence="9 15" id="KW-0812">Transmembrane</keyword>
<feature type="transmembrane region" description="Helical" evidence="15">
    <location>
        <begin position="90"/>
        <end position="111"/>
    </location>
</feature>
<keyword evidence="18" id="KW-1185">Reference proteome</keyword>
<dbReference type="GO" id="GO:0055056">
    <property type="term" value="F:D-glucose transmembrane transporter activity"/>
    <property type="evidence" value="ECO:0007669"/>
    <property type="project" value="TreeGrafter"/>
</dbReference>
<evidence type="ECO:0000256" key="2">
    <source>
        <dbReference type="ARBA" id="ARBA00004135"/>
    </source>
</evidence>
<evidence type="ECO:0000259" key="16">
    <source>
        <dbReference type="PROSITE" id="PS50850"/>
    </source>
</evidence>
<keyword evidence="10 15" id="KW-1133">Transmembrane helix</keyword>
<evidence type="ECO:0000313" key="17">
    <source>
        <dbReference type="EMBL" id="KAK1161418.1"/>
    </source>
</evidence>
<comment type="catalytic activity">
    <reaction evidence="1">
        <text>D-fructose(out) = D-fructose(in)</text>
        <dbReference type="Rhea" id="RHEA:60372"/>
        <dbReference type="ChEBI" id="CHEBI:37721"/>
    </reaction>
</comment>
<gene>
    <name evidence="17" type="primary">SLC2A11</name>
    <name evidence="17" type="ORF">AOXY_G18950</name>
</gene>
<evidence type="ECO:0000256" key="1">
    <source>
        <dbReference type="ARBA" id="ARBA00000590"/>
    </source>
</evidence>
<sequence length="463" mass="52322">YFINLQYIQDFINGSWVARYGKPMEERSVKLIWSAIVSVYSIGGLVGSLSVGYFTIKYGRKKCMLYNNIITLAVAAIMGCSRKANSFEMILVGRVLYGFSAGLGANVHAIYLGESAPRKIRGIVTMSAAAFHSMGKWSGQFFGLSEVLGHEDRWHFLLAFASIPAVIQLISLPFFPEAPRYLLIDKGNQEMCNKALQKLWGRKDFKAEIEEMLEEQAAIKGEKPKSVWELLRDRSLRWQLITMVVTLTTVQFSGVSIISSYAFEVFREAGIPDEKIRFVTLGVGATEVFTSITCGFLIDNIERRALLWRAFCCMASTMALLTVTLYLKDTISWLPYFNIFLIFIFIMFYGLGPASVILPLCLEIFIQSSRPAAFVFTGILKWTEFAVLGMAFPFLLAELKNFSFLIFCGFCLCGALYVFFMVPETKGKAMLEISEEFNRINICRLFCRKDTQNHGETILATRL</sequence>
<keyword evidence="7" id="KW-1003">Cell membrane</keyword>
<dbReference type="GO" id="GO:0005353">
    <property type="term" value="F:fructose transmembrane transporter activity"/>
    <property type="evidence" value="ECO:0007669"/>
    <property type="project" value="UniProtKB-ARBA"/>
</dbReference>
<evidence type="ECO:0000256" key="14">
    <source>
        <dbReference type="RuleBase" id="RU003346"/>
    </source>
</evidence>
<dbReference type="Pfam" id="PF00083">
    <property type="entry name" value="Sugar_tr"/>
    <property type="match status" value="1"/>
</dbReference>
<feature type="transmembrane region" description="Helical" evidence="15">
    <location>
        <begin position="305"/>
        <end position="327"/>
    </location>
</feature>
<organism evidence="17 18">
    <name type="scientific">Acipenser oxyrinchus oxyrinchus</name>
    <dbReference type="NCBI Taxonomy" id="40147"/>
    <lineage>
        <taxon>Eukaryota</taxon>
        <taxon>Metazoa</taxon>
        <taxon>Chordata</taxon>
        <taxon>Craniata</taxon>
        <taxon>Vertebrata</taxon>
        <taxon>Euteleostomi</taxon>
        <taxon>Actinopterygii</taxon>
        <taxon>Chondrostei</taxon>
        <taxon>Acipenseriformes</taxon>
        <taxon>Acipenseridae</taxon>
        <taxon>Acipenser</taxon>
    </lineage>
</organism>
<feature type="transmembrane region" description="Helical" evidence="15">
    <location>
        <begin position="339"/>
        <end position="362"/>
    </location>
</feature>
<dbReference type="PROSITE" id="PS00217">
    <property type="entry name" value="SUGAR_TRANSPORT_2"/>
    <property type="match status" value="1"/>
</dbReference>
<feature type="transmembrane region" description="Helical" evidence="15">
    <location>
        <begin position="31"/>
        <end position="53"/>
    </location>
</feature>
<evidence type="ECO:0000256" key="11">
    <source>
        <dbReference type="ARBA" id="ARBA00023136"/>
    </source>
</evidence>
<evidence type="ECO:0000313" key="18">
    <source>
        <dbReference type="Proteomes" id="UP001230051"/>
    </source>
</evidence>
<evidence type="ECO:0000256" key="7">
    <source>
        <dbReference type="ARBA" id="ARBA00022475"/>
    </source>
</evidence>
<accession>A0AAD8FZ16</accession>
<protein>
    <recommendedName>
        <fullName evidence="5">Solute carrier family 2, facilitated glucose transporter member 5</fullName>
    </recommendedName>
    <alternativeName>
        <fullName evidence="13">Fructose transporter</fullName>
    </alternativeName>
    <alternativeName>
        <fullName evidence="12">Glucose transporter type 5, small intestine</fullName>
    </alternativeName>
</protein>
<evidence type="ECO:0000256" key="5">
    <source>
        <dbReference type="ARBA" id="ARBA00015973"/>
    </source>
</evidence>
<feature type="transmembrane region" description="Helical" evidence="15">
    <location>
        <begin position="275"/>
        <end position="298"/>
    </location>
</feature>
<keyword evidence="8 17" id="KW-0762">Sugar transport</keyword>
<dbReference type="InterPro" id="IPR005829">
    <property type="entry name" value="Sugar_transporter_CS"/>
</dbReference>
<feature type="domain" description="Major facilitator superfamily (MFS) profile" evidence="16">
    <location>
        <begin position="1"/>
        <end position="426"/>
    </location>
</feature>
<dbReference type="Proteomes" id="UP001230051">
    <property type="component" value="Unassembled WGS sequence"/>
</dbReference>
<dbReference type="AlphaFoldDB" id="A0AAD8FZ16"/>
<dbReference type="GO" id="GO:1990539">
    <property type="term" value="P:fructose import across plasma membrane"/>
    <property type="evidence" value="ECO:0007669"/>
    <property type="project" value="UniProtKB-ARBA"/>
</dbReference>
<dbReference type="InterPro" id="IPR036259">
    <property type="entry name" value="MFS_trans_sf"/>
</dbReference>
<dbReference type="PANTHER" id="PTHR23503:SF130">
    <property type="entry name" value="SOLUTE CARRIER FAMILY 2 (FACILITATED GLUCOSE TRANSPORTER), MEMBER 9-LIKE 1"/>
    <property type="match status" value="1"/>
</dbReference>
<evidence type="ECO:0000256" key="13">
    <source>
        <dbReference type="ARBA" id="ARBA00031099"/>
    </source>
</evidence>
<evidence type="ECO:0000256" key="15">
    <source>
        <dbReference type="SAM" id="Phobius"/>
    </source>
</evidence>
<dbReference type="InterPro" id="IPR020846">
    <property type="entry name" value="MFS_dom"/>
</dbReference>